<evidence type="ECO:0000313" key="4">
    <source>
        <dbReference type="Proteomes" id="UP000307507"/>
    </source>
</evidence>
<dbReference type="SUPFAM" id="SSF81665">
    <property type="entry name" value="Calcium ATPase, transmembrane domain M"/>
    <property type="match status" value="1"/>
</dbReference>
<dbReference type="InterPro" id="IPR004014">
    <property type="entry name" value="ATPase_P-typ_cation-transptr_N"/>
</dbReference>
<gene>
    <name evidence="3" type="ORF">E6C50_01165</name>
</gene>
<keyword evidence="1" id="KW-0472">Membrane</keyword>
<dbReference type="Gene3D" id="1.20.1110.10">
    <property type="entry name" value="Calcium-transporting ATPase, transmembrane domain"/>
    <property type="match status" value="1"/>
</dbReference>
<dbReference type="OrthoDB" id="9794403at2"/>
<evidence type="ECO:0000313" key="3">
    <source>
        <dbReference type="EMBL" id="THF52850.1"/>
    </source>
</evidence>
<keyword evidence="4" id="KW-1185">Reference proteome</keyword>
<keyword evidence="1" id="KW-0812">Transmembrane</keyword>
<evidence type="ECO:0000256" key="1">
    <source>
        <dbReference type="SAM" id="Phobius"/>
    </source>
</evidence>
<dbReference type="Gene3D" id="2.70.150.10">
    <property type="entry name" value="Calcium-transporting ATPase, cytoplasmic transduction domain A"/>
    <property type="match status" value="1"/>
</dbReference>
<reference evidence="3 4" key="1">
    <citation type="submission" date="2019-04" db="EMBL/GenBank/DDBJ databases">
        <title>Flavobacterium sp. nov. isolated from construction timber.</title>
        <authorList>
            <person name="Lin S.-Y."/>
            <person name="Chang C.-T."/>
            <person name="Young C.-C."/>
        </authorList>
    </citation>
    <scope>NUCLEOTIDE SEQUENCE [LARGE SCALE GENOMIC DNA]</scope>
    <source>
        <strain evidence="3 4">CC-CTC003</strain>
    </source>
</reference>
<feature type="domain" description="Cation-transporting P-type ATPase N-terminal" evidence="2">
    <location>
        <begin position="11"/>
        <end position="84"/>
    </location>
</feature>
<accession>A0A4S4A357</accession>
<protein>
    <recommendedName>
        <fullName evidence="2">Cation-transporting P-type ATPase N-terminal domain-containing protein</fullName>
    </recommendedName>
</protein>
<dbReference type="SMART" id="SM00831">
    <property type="entry name" value="Cation_ATPase_N"/>
    <property type="match status" value="1"/>
</dbReference>
<dbReference type="Pfam" id="PF00690">
    <property type="entry name" value="Cation_ATPase_N"/>
    <property type="match status" value="1"/>
</dbReference>
<sequence length="118" mass="13234">MITRKSDVENSFWNLSIEEACHTFAVGPKGFEDSEVARRLKQKWSQYFKNNTNTSIFILFISQFKSPITILLIVAAILSAGLGDISDNLIILCIITVSSLPGFWQEKGAVNTVNEHQK</sequence>
<dbReference type="AlphaFoldDB" id="A0A4S4A357"/>
<feature type="transmembrane region" description="Helical" evidence="1">
    <location>
        <begin position="56"/>
        <end position="78"/>
    </location>
</feature>
<dbReference type="RefSeq" id="WP_136401375.1">
    <property type="nucleotide sequence ID" value="NZ_SSNZ01000001.1"/>
</dbReference>
<comment type="caution">
    <text evidence="3">The sequence shown here is derived from an EMBL/GenBank/DDBJ whole genome shotgun (WGS) entry which is preliminary data.</text>
</comment>
<keyword evidence="1" id="KW-1133">Transmembrane helix</keyword>
<dbReference type="InterPro" id="IPR023298">
    <property type="entry name" value="ATPase_P-typ_TM_dom_sf"/>
</dbReference>
<dbReference type="EMBL" id="SSNZ01000001">
    <property type="protein sequence ID" value="THF52850.1"/>
    <property type="molecule type" value="Genomic_DNA"/>
</dbReference>
<proteinExistence type="predicted"/>
<organism evidence="3 4">
    <name type="scientific">Flavobacterium supellecticarium</name>
    <dbReference type="NCBI Taxonomy" id="2565924"/>
    <lineage>
        <taxon>Bacteria</taxon>
        <taxon>Pseudomonadati</taxon>
        <taxon>Bacteroidota</taxon>
        <taxon>Flavobacteriia</taxon>
        <taxon>Flavobacteriales</taxon>
        <taxon>Flavobacteriaceae</taxon>
        <taxon>Flavobacterium</taxon>
    </lineage>
</organism>
<name>A0A4S4A357_9FLAO</name>
<evidence type="ECO:0000259" key="2">
    <source>
        <dbReference type="SMART" id="SM00831"/>
    </source>
</evidence>
<dbReference type="Proteomes" id="UP000307507">
    <property type="component" value="Unassembled WGS sequence"/>
</dbReference>